<protein>
    <recommendedName>
        <fullName evidence="10">Probable GTP-binding protein EngB</fullName>
    </recommendedName>
</protein>
<comment type="similarity">
    <text evidence="2 10">Belongs to the TRAFAC class TrmE-Era-EngA-EngB-Septin-like GTPase superfamily. EngB GTPase family.</text>
</comment>
<dbReference type="SUPFAM" id="SSF52540">
    <property type="entry name" value="P-loop containing nucleoside triphosphate hydrolases"/>
    <property type="match status" value="1"/>
</dbReference>
<dbReference type="GO" id="GO:0000917">
    <property type="term" value="P:division septum assembly"/>
    <property type="evidence" value="ECO:0007669"/>
    <property type="project" value="UniProtKB-KW"/>
</dbReference>
<evidence type="ECO:0000256" key="8">
    <source>
        <dbReference type="ARBA" id="ARBA00023210"/>
    </source>
</evidence>
<keyword evidence="4" id="KW-0479">Metal-binding</keyword>
<name>A0A2K9NVI1_BACTC</name>
<keyword evidence="13" id="KW-1185">Reference proteome</keyword>
<evidence type="ECO:0000256" key="7">
    <source>
        <dbReference type="ARBA" id="ARBA00023134"/>
    </source>
</evidence>
<evidence type="ECO:0000259" key="11">
    <source>
        <dbReference type="PROSITE" id="PS51706"/>
    </source>
</evidence>
<keyword evidence="6" id="KW-0460">Magnesium</keyword>
<dbReference type="InterPro" id="IPR006073">
    <property type="entry name" value="GTP-bd"/>
</dbReference>
<reference evidence="12 13" key="1">
    <citation type="submission" date="2018-01" db="EMBL/GenBank/DDBJ databases">
        <title>Complete genome sequence of Bacteriovorax stolpii DSM12778.</title>
        <authorList>
            <person name="Tang B."/>
            <person name="Chang J."/>
        </authorList>
    </citation>
    <scope>NUCLEOTIDE SEQUENCE [LARGE SCALE GENOMIC DNA]</scope>
    <source>
        <strain evidence="12 13">DSM 12778</strain>
    </source>
</reference>
<dbReference type="PROSITE" id="PS51706">
    <property type="entry name" value="G_ENGB"/>
    <property type="match status" value="1"/>
</dbReference>
<keyword evidence="7 10" id="KW-0342">GTP-binding</keyword>
<evidence type="ECO:0000256" key="9">
    <source>
        <dbReference type="ARBA" id="ARBA00023306"/>
    </source>
</evidence>
<dbReference type="OrthoDB" id="5297174at2"/>
<comment type="function">
    <text evidence="10">Necessary for normal cell division and for the maintenance of normal septation.</text>
</comment>
<evidence type="ECO:0000256" key="4">
    <source>
        <dbReference type="ARBA" id="ARBA00022723"/>
    </source>
</evidence>
<dbReference type="InterPro" id="IPR019987">
    <property type="entry name" value="GTP-bd_ribosome_bio_YsxC"/>
</dbReference>
<dbReference type="NCBIfam" id="TIGR03598">
    <property type="entry name" value="GTPase_YsxC"/>
    <property type="match status" value="1"/>
</dbReference>
<evidence type="ECO:0000256" key="6">
    <source>
        <dbReference type="ARBA" id="ARBA00022842"/>
    </source>
</evidence>
<evidence type="ECO:0000256" key="2">
    <source>
        <dbReference type="ARBA" id="ARBA00009638"/>
    </source>
</evidence>
<evidence type="ECO:0000256" key="5">
    <source>
        <dbReference type="ARBA" id="ARBA00022741"/>
    </source>
</evidence>
<dbReference type="PANTHER" id="PTHR11649">
    <property type="entry name" value="MSS1/TRME-RELATED GTP-BINDING PROTEIN"/>
    <property type="match status" value="1"/>
</dbReference>
<dbReference type="HAMAP" id="MF_00321">
    <property type="entry name" value="GTPase_EngB"/>
    <property type="match status" value="1"/>
</dbReference>
<evidence type="ECO:0000256" key="1">
    <source>
        <dbReference type="ARBA" id="ARBA00001946"/>
    </source>
</evidence>
<gene>
    <name evidence="12" type="primary">ysxC</name>
    <name evidence="10" type="synonym">engB</name>
    <name evidence="12" type="ORF">C0V70_15670</name>
</gene>
<evidence type="ECO:0000256" key="10">
    <source>
        <dbReference type="HAMAP-Rule" id="MF_00321"/>
    </source>
</evidence>
<organism evidence="12 13">
    <name type="scientific">Bacteriovorax stolpii</name>
    <name type="common">Bdellovibrio stolpii</name>
    <dbReference type="NCBI Taxonomy" id="960"/>
    <lineage>
        <taxon>Bacteria</taxon>
        <taxon>Pseudomonadati</taxon>
        <taxon>Bdellovibrionota</taxon>
        <taxon>Bacteriovoracia</taxon>
        <taxon>Bacteriovoracales</taxon>
        <taxon>Bacteriovoracaceae</taxon>
        <taxon>Bacteriovorax</taxon>
    </lineage>
</organism>
<dbReference type="PANTHER" id="PTHR11649:SF13">
    <property type="entry name" value="ENGB-TYPE G DOMAIN-CONTAINING PROTEIN"/>
    <property type="match status" value="1"/>
</dbReference>
<keyword evidence="5 10" id="KW-0547">Nucleotide-binding</keyword>
<dbReference type="InterPro" id="IPR030393">
    <property type="entry name" value="G_ENGB_dom"/>
</dbReference>
<dbReference type="Gene3D" id="3.40.50.300">
    <property type="entry name" value="P-loop containing nucleotide triphosphate hydrolases"/>
    <property type="match status" value="1"/>
</dbReference>
<dbReference type="Proteomes" id="UP000235584">
    <property type="component" value="Chromosome"/>
</dbReference>
<comment type="cofactor">
    <cofactor evidence="1">
        <name>Mg(2+)</name>
        <dbReference type="ChEBI" id="CHEBI:18420"/>
    </cofactor>
</comment>
<feature type="domain" description="EngB-type G" evidence="11">
    <location>
        <begin position="47"/>
        <end position="231"/>
    </location>
</feature>
<dbReference type="AlphaFoldDB" id="A0A2K9NVI1"/>
<evidence type="ECO:0000313" key="13">
    <source>
        <dbReference type="Proteomes" id="UP000235584"/>
    </source>
</evidence>
<accession>A0A2K9NVI1</accession>
<dbReference type="CDD" id="cd01876">
    <property type="entry name" value="YihA_EngB"/>
    <property type="match status" value="1"/>
</dbReference>
<sequence length="244" mass="27931">MIFSVILPQYLNLGTVMSYTIRQQSAQFKMGISDIAQFEEWLADHKDIIGVSFVGRSNVGKSSMINALFGSKTARVSKTPGRTREINIFEFELNLNGKKSDLPPFYLIDLPGYGFAEVSKEMSKNWNELMGAFFAEASESMLLLNLQDARHPDQDVDRQFYDFIKGFARKTVLVFNKIDKLKTQKERAALEKLKPALSKDYKWIRQMYFASAESKKGVPQVEEAIVTHILEELELRKTHEDSDI</sequence>
<keyword evidence="3 10" id="KW-0132">Cell division</keyword>
<keyword evidence="9 10" id="KW-0131">Cell cycle</keyword>
<dbReference type="InterPro" id="IPR027417">
    <property type="entry name" value="P-loop_NTPase"/>
</dbReference>
<evidence type="ECO:0000313" key="12">
    <source>
        <dbReference type="EMBL" id="AUN99516.1"/>
    </source>
</evidence>
<dbReference type="EMBL" id="CP025704">
    <property type="protein sequence ID" value="AUN99516.1"/>
    <property type="molecule type" value="Genomic_DNA"/>
</dbReference>
<dbReference type="GO" id="GO:0046872">
    <property type="term" value="F:metal ion binding"/>
    <property type="evidence" value="ECO:0007669"/>
    <property type="project" value="UniProtKB-KW"/>
</dbReference>
<dbReference type="Pfam" id="PF01926">
    <property type="entry name" value="MMR_HSR1"/>
    <property type="match status" value="1"/>
</dbReference>
<proteinExistence type="inferred from homology"/>
<keyword evidence="8 10" id="KW-0717">Septation</keyword>
<dbReference type="GO" id="GO:0005525">
    <property type="term" value="F:GTP binding"/>
    <property type="evidence" value="ECO:0007669"/>
    <property type="project" value="UniProtKB-UniRule"/>
</dbReference>
<dbReference type="KEGG" id="bsto:C0V70_15670"/>
<evidence type="ECO:0000256" key="3">
    <source>
        <dbReference type="ARBA" id="ARBA00022618"/>
    </source>
</evidence>